<feature type="transmembrane region" description="Helical" evidence="6">
    <location>
        <begin position="30"/>
        <end position="52"/>
    </location>
</feature>
<feature type="domain" description="Transmembrane protein 135 N-terminal" evidence="7">
    <location>
        <begin position="9"/>
        <end position="95"/>
    </location>
</feature>
<evidence type="ECO:0000256" key="4">
    <source>
        <dbReference type="ARBA" id="ARBA00022989"/>
    </source>
</evidence>
<evidence type="ECO:0000313" key="8">
    <source>
        <dbReference type="EMBL" id="KAK8753065.1"/>
    </source>
</evidence>
<reference evidence="8 9" key="1">
    <citation type="journal article" date="2024" name="BMC Genomics">
        <title>Genome assembly of redclaw crayfish (Cherax quadricarinatus) provides insights into its immune adaptation and hypoxia tolerance.</title>
        <authorList>
            <person name="Liu Z."/>
            <person name="Zheng J."/>
            <person name="Li H."/>
            <person name="Fang K."/>
            <person name="Wang S."/>
            <person name="He J."/>
            <person name="Zhou D."/>
            <person name="Weng S."/>
            <person name="Chi M."/>
            <person name="Gu Z."/>
            <person name="He J."/>
            <person name="Li F."/>
            <person name="Wang M."/>
        </authorList>
    </citation>
    <scope>NUCLEOTIDE SEQUENCE [LARGE SCALE GENOMIC DNA]</scope>
    <source>
        <strain evidence="8">ZL_2023a</strain>
    </source>
</reference>
<comment type="subcellular location">
    <subcellularLocation>
        <location evidence="1">Endomembrane system</location>
        <topology evidence="1">Multi-pass membrane protein</topology>
    </subcellularLocation>
</comment>
<dbReference type="InterPro" id="IPR031926">
    <property type="entry name" value="TMEM135_N"/>
</dbReference>
<evidence type="ECO:0000256" key="6">
    <source>
        <dbReference type="SAM" id="Phobius"/>
    </source>
</evidence>
<evidence type="ECO:0000259" key="7">
    <source>
        <dbReference type="Pfam" id="PF15982"/>
    </source>
</evidence>
<evidence type="ECO:0000256" key="2">
    <source>
        <dbReference type="ARBA" id="ARBA00008924"/>
    </source>
</evidence>
<keyword evidence="9" id="KW-1185">Reference proteome</keyword>
<keyword evidence="5 6" id="KW-0472">Membrane</keyword>
<feature type="transmembrane region" description="Helical" evidence="6">
    <location>
        <begin position="229"/>
        <end position="251"/>
    </location>
</feature>
<comment type="caution">
    <text evidence="8">The sequence shown here is derived from an EMBL/GenBank/DDBJ whole genome shotgun (WGS) entry which is preliminary data.</text>
</comment>
<sequence>MGSLSKLLPYTCHELGHPWNHSCFSSSAEVGIIGFIESCKIYGVVYLLTGLVKYRKLNHKYGQKLLRDYITSVCFLTVNAFGYIGSFCILRLLLGCGESGAMIVARKTTSPRKLQGLQPKPQPWLFRRVMSLFTNSHLLCPHRGGCLPNFFVMGVRGFFQGFLMQFSVKLLSSASRFIRHPGKLLDLFFNRNNFNAGLFLAWFISVFKGTCCAGRWWHGKEEASHGAVAGVLSAFAMYFYSAPSLALYMMWKVLECVYEKGCDEGYLPRIPGSVELLYSISTGYLFHVAVMEMHYMKPSYWRFLLRLTWGRLQDYNRHLLTPFGMDSARGLNGIWPKYDLKHVSESVRKMIPNPIVMKL</sequence>
<comment type="similarity">
    <text evidence="2">Belongs to the TMEM135 family.</text>
</comment>
<gene>
    <name evidence="8" type="ORF">OTU49_002325</name>
</gene>
<evidence type="ECO:0000313" key="9">
    <source>
        <dbReference type="Proteomes" id="UP001445076"/>
    </source>
</evidence>
<dbReference type="AlphaFoldDB" id="A0AAW0YCF2"/>
<keyword evidence="3 6" id="KW-0812">Transmembrane</keyword>
<feature type="transmembrane region" description="Helical" evidence="6">
    <location>
        <begin position="194"/>
        <end position="217"/>
    </location>
</feature>
<evidence type="ECO:0000256" key="1">
    <source>
        <dbReference type="ARBA" id="ARBA00004127"/>
    </source>
</evidence>
<name>A0AAW0YCF2_CHEQU</name>
<keyword evidence="4 6" id="KW-1133">Transmembrane helix</keyword>
<dbReference type="PANTHER" id="PTHR12459">
    <property type="entry name" value="TRANSMEMBRANE PROTEIN 135-RELATED"/>
    <property type="match status" value="1"/>
</dbReference>
<dbReference type="GO" id="GO:0012505">
    <property type="term" value="C:endomembrane system"/>
    <property type="evidence" value="ECO:0007669"/>
    <property type="project" value="UniProtKB-SubCell"/>
</dbReference>
<dbReference type="Proteomes" id="UP001445076">
    <property type="component" value="Unassembled WGS sequence"/>
</dbReference>
<dbReference type="InterPro" id="IPR026749">
    <property type="entry name" value="Tmem135"/>
</dbReference>
<feature type="transmembrane region" description="Helical" evidence="6">
    <location>
        <begin position="73"/>
        <end position="94"/>
    </location>
</feature>
<dbReference type="Pfam" id="PF15982">
    <property type="entry name" value="TMEM135_C_rich"/>
    <property type="match status" value="1"/>
</dbReference>
<accession>A0AAW0YCF2</accession>
<proteinExistence type="inferred from homology"/>
<dbReference type="EMBL" id="JARKIK010000003">
    <property type="protein sequence ID" value="KAK8753065.1"/>
    <property type="molecule type" value="Genomic_DNA"/>
</dbReference>
<evidence type="ECO:0000256" key="5">
    <source>
        <dbReference type="ARBA" id="ARBA00023136"/>
    </source>
</evidence>
<organism evidence="8 9">
    <name type="scientific">Cherax quadricarinatus</name>
    <name type="common">Australian red claw crayfish</name>
    <dbReference type="NCBI Taxonomy" id="27406"/>
    <lineage>
        <taxon>Eukaryota</taxon>
        <taxon>Metazoa</taxon>
        <taxon>Ecdysozoa</taxon>
        <taxon>Arthropoda</taxon>
        <taxon>Crustacea</taxon>
        <taxon>Multicrustacea</taxon>
        <taxon>Malacostraca</taxon>
        <taxon>Eumalacostraca</taxon>
        <taxon>Eucarida</taxon>
        <taxon>Decapoda</taxon>
        <taxon>Pleocyemata</taxon>
        <taxon>Astacidea</taxon>
        <taxon>Parastacoidea</taxon>
        <taxon>Parastacidae</taxon>
        <taxon>Cherax</taxon>
    </lineage>
</organism>
<evidence type="ECO:0000256" key="3">
    <source>
        <dbReference type="ARBA" id="ARBA00022692"/>
    </source>
</evidence>
<protein>
    <recommendedName>
        <fullName evidence="7">Transmembrane protein 135 N-terminal domain-containing protein</fullName>
    </recommendedName>
</protein>
<dbReference type="PANTHER" id="PTHR12459:SF15">
    <property type="entry name" value="TRANSMEMBRANE PROTEIN 135"/>
    <property type="match status" value="1"/>
</dbReference>